<dbReference type="RefSeq" id="WP_176112092.1">
    <property type="nucleotide sequence ID" value="NZ_JAALDK010000003.1"/>
</dbReference>
<comment type="caution">
    <text evidence="1">The sequence shown here is derived from an EMBL/GenBank/DDBJ whole genome shotgun (WGS) entry which is preliminary data.</text>
</comment>
<dbReference type="GeneID" id="301106361"/>
<dbReference type="AlphaFoldDB" id="A0A7Y6K7Z3"/>
<name>A0A7Y6K7Z3_9BURK</name>
<organism evidence="1 2">
    <name type="scientific">Paraburkholderia youngii</name>
    <dbReference type="NCBI Taxonomy" id="2782701"/>
    <lineage>
        <taxon>Bacteria</taxon>
        <taxon>Pseudomonadati</taxon>
        <taxon>Pseudomonadota</taxon>
        <taxon>Betaproteobacteria</taxon>
        <taxon>Burkholderiales</taxon>
        <taxon>Burkholderiaceae</taxon>
        <taxon>Paraburkholderia</taxon>
    </lineage>
</organism>
<dbReference type="EMBL" id="JAALDK010000003">
    <property type="protein sequence ID" value="NUY05564.1"/>
    <property type="molecule type" value="Genomic_DNA"/>
</dbReference>
<proteinExistence type="predicted"/>
<evidence type="ECO:0000313" key="1">
    <source>
        <dbReference type="EMBL" id="NUY05564.1"/>
    </source>
</evidence>
<dbReference type="Proteomes" id="UP000594380">
    <property type="component" value="Unassembled WGS sequence"/>
</dbReference>
<evidence type="ECO:0000313" key="2">
    <source>
        <dbReference type="Proteomes" id="UP000594380"/>
    </source>
</evidence>
<protein>
    <submittedName>
        <fullName evidence="1">Uncharacterized protein</fullName>
    </submittedName>
</protein>
<gene>
    <name evidence="1" type="ORF">G5S42_39100</name>
</gene>
<reference evidence="1 2" key="1">
    <citation type="submission" date="2020-02" db="EMBL/GenBank/DDBJ databases">
        <title>Paraburkholderia simonii sp. nov. and Paraburkholderia youngii sp. nov. Brazilian and Mexican Mimosa-associated rhizobia.</title>
        <authorList>
            <person name="Mavima L."/>
            <person name="Beukes C.W."/>
            <person name="Chan W.Y."/>
            <person name="Palmer M."/>
            <person name="De Meyer S.E."/>
            <person name="James E.K."/>
            <person name="Venter S.N."/>
            <person name="Steenkamp E.T."/>
        </authorList>
    </citation>
    <scope>NUCLEOTIDE SEQUENCE [LARGE SCALE GENOMIC DNA]</scope>
    <source>
        <strain evidence="1 2">JPY169</strain>
    </source>
</reference>
<accession>A0A7Y6K7Z3</accession>
<sequence length="128" mass="13686">MRFQIDLFSGQPNPSWVLTECEVLELQRRLGGLHASAKNVLPDQLGYRGLLGTVEPASADARPPASADEVVAIELGCGVVRVTRRNGAVEFLADTGRSVELWLLTTAQGNVDEAIRKVAVADAGRVCS</sequence>